<gene>
    <name evidence="5" type="ORF">FKR84_07425</name>
</gene>
<feature type="chain" id="PRO_5021261722" evidence="4">
    <location>
        <begin position="25"/>
        <end position="583"/>
    </location>
</feature>
<keyword evidence="4" id="KW-0732">Signal</keyword>
<keyword evidence="6" id="KW-1185">Reference proteome</keyword>
<keyword evidence="3" id="KW-0998">Cell outer membrane</keyword>
<dbReference type="SUPFAM" id="SSF56935">
    <property type="entry name" value="Porins"/>
    <property type="match status" value="1"/>
</dbReference>
<evidence type="ECO:0000256" key="4">
    <source>
        <dbReference type="SAM" id="SignalP"/>
    </source>
</evidence>
<evidence type="ECO:0000256" key="1">
    <source>
        <dbReference type="ARBA" id="ARBA00004442"/>
    </source>
</evidence>
<proteinExistence type="predicted"/>
<evidence type="ECO:0000256" key="3">
    <source>
        <dbReference type="ARBA" id="ARBA00023237"/>
    </source>
</evidence>
<dbReference type="AlphaFoldDB" id="A0A507ZSW7"/>
<dbReference type="InterPro" id="IPR036942">
    <property type="entry name" value="Beta-barrel_TonB_sf"/>
</dbReference>
<protein>
    <submittedName>
        <fullName evidence="5">TonB-dependent receptor</fullName>
    </submittedName>
</protein>
<evidence type="ECO:0000256" key="2">
    <source>
        <dbReference type="ARBA" id="ARBA00023136"/>
    </source>
</evidence>
<feature type="signal peptide" evidence="4">
    <location>
        <begin position="1"/>
        <end position="24"/>
    </location>
</feature>
<name>A0A507ZSW7_9FLAO</name>
<dbReference type="RefSeq" id="WP_141421666.1">
    <property type="nucleotide sequence ID" value="NZ_VIAR01000006.1"/>
</dbReference>
<dbReference type="EMBL" id="VIAR01000006">
    <property type="protein sequence ID" value="TQD38808.1"/>
    <property type="molecule type" value="Genomic_DNA"/>
</dbReference>
<sequence>MNALSFSKLAVFLLAVFSLNTLSAQEDDEENTIDTERLIIVKPYSPTVSDAFKVKQMPKLTDSLQQQPKEVNYKIFSFPVASTFTPAKGKATGVRVQPRARLYDNYAALGFGNYSNAMAEFYSTVELNRDEKVNLALQHNSSQGGIENAVLDDKYYDTQLDVDYQAQARSFSWGANFGVQHQVYNWYGAPDFLPLSPAEYEDIDPQHTFYAVTAGATINMDQGIFNKADLQYRRFGDNYSSGENHVVITPEFEFYAGNEIINTDVSVDYLGGKFDRNYFTEEELKYGYLNIGILPSIQLTQGDLNVDLGAQLVYSIDSENDENDFFIYPKVKASYPIAGDYLSLYAGAEGGLKQNTYYAFAQENPFVSPTLGIAPTDKQYDIYAGVKGKFTSALSYNAKASYTSEKNKALFAHNTYLPFDPKENYQHFNSFKVLYDDVSTLGIYGELQYQANEKLNLRLSAEANTYDTDKQAEAWNLPELKASFTADYQISDKWFANASIFYVGERKDIYHYNLAPVDGTNTRFTRELGAYLDANLKLGYNLNSQLSFFVMGNNLAEGNYQRWMGYSVQDVQFMGGASYQFDW</sequence>
<dbReference type="Gene3D" id="2.40.170.20">
    <property type="entry name" value="TonB-dependent receptor, beta-barrel domain"/>
    <property type="match status" value="1"/>
</dbReference>
<dbReference type="OrthoDB" id="1264254at2"/>
<dbReference type="Proteomes" id="UP000317169">
    <property type="component" value="Unassembled WGS sequence"/>
</dbReference>
<accession>A0A507ZSW7</accession>
<comment type="subcellular location">
    <subcellularLocation>
        <location evidence="1">Cell outer membrane</location>
    </subcellularLocation>
</comment>
<evidence type="ECO:0000313" key="6">
    <source>
        <dbReference type="Proteomes" id="UP000317169"/>
    </source>
</evidence>
<dbReference type="GO" id="GO:0009279">
    <property type="term" value="C:cell outer membrane"/>
    <property type="evidence" value="ECO:0007669"/>
    <property type="project" value="UniProtKB-SubCell"/>
</dbReference>
<keyword evidence="5" id="KW-0675">Receptor</keyword>
<comment type="caution">
    <text evidence="5">The sequence shown here is derived from an EMBL/GenBank/DDBJ whole genome shotgun (WGS) entry which is preliminary data.</text>
</comment>
<keyword evidence="2" id="KW-0472">Membrane</keyword>
<evidence type="ECO:0000313" key="5">
    <source>
        <dbReference type="EMBL" id="TQD38808.1"/>
    </source>
</evidence>
<organism evidence="5 6">
    <name type="scientific">Haloflavibacter putidus</name>
    <dbReference type="NCBI Taxonomy" id="2576776"/>
    <lineage>
        <taxon>Bacteria</taxon>
        <taxon>Pseudomonadati</taxon>
        <taxon>Bacteroidota</taxon>
        <taxon>Flavobacteriia</taxon>
        <taxon>Flavobacteriales</taxon>
        <taxon>Flavobacteriaceae</taxon>
        <taxon>Haloflavibacter</taxon>
    </lineage>
</organism>
<reference evidence="5 6" key="1">
    <citation type="submission" date="2019-06" db="EMBL/GenBank/DDBJ databases">
        <title>Flavibacter putida gen. nov., sp. nov., a novel marine bacterium of the family Flavobacteriaceae isolated from coastal seawater.</title>
        <authorList>
            <person name="Feng X."/>
        </authorList>
    </citation>
    <scope>NUCLEOTIDE SEQUENCE [LARGE SCALE GENOMIC DNA]</scope>
    <source>
        <strain evidence="5 6">PLHSN227</strain>
    </source>
</reference>